<dbReference type="Proteomes" id="UP000622797">
    <property type="component" value="Unassembled WGS sequence"/>
</dbReference>
<evidence type="ECO:0000256" key="2">
    <source>
        <dbReference type="ARBA" id="ARBA00022670"/>
    </source>
</evidence>
<organism evidence="8 9">
    <name type="scientific">Fusarium sarcochroum</name>
    <dbReference type="NCBI Taxonomy" id="1208366"/>
    <lineage>
        <taxon>Eukaryota</taxon>
        <taxon>Fungi</taxon>
        <taxon>Dikarya</taxon>
        <taxon>Ascomycota</taxon>
        <taxon>Pezizomycotina</taxon>
        <taxon>Sordariomycetes</taxon>
        <taxon>Hypocreomycetidae</taxon>
        <taxon>Hypocreales</taxon>
        <taxon>Nectriaceae</taxon>
        <taxon>Fusarium</taxon>
        <taxon>Fusarium lateritium species complex</taxon>
    </lineage>
</organism>
<dbReference type="Pfam" id="PF02902">
    <property type="entry name" value="Peptidase_C48"/>
    <property type="match status" value="1"/>
</dbReference>
<keyword evidence="3" id="KW-0378">Hydrolase</keyword>
<accession>A0A8H4U5R9</accession>
<evidence type="ECO:0000256" key="4">
    <source>
        <dbReference type="ARBA" id="ARBA00022807"/>
    </source>
</evidence>
<proteinExistence type="inferred from homology"/>
<dbReference type="AlphaFoldDB" id="A0A8H4U5R9"/>
<dbReference type="GO" id="GO:0000338">
    <property type="term" value="P:protein deneddylation"/>
    <property type="evidence" value="ECO:0007669"/>
    <property type="project" value="TreeGrafter"/>
</dbReference>
<evidence type="ECO:0000256" key="3">
    <source>
        <dbReference type="ARBA" id="ARBA00022801"/>
    </source>
</evidence>
<protein>
    <recommendedName>
        <fullName evidence="7">Ubiquitin-like protease family profile domain-containing protein</fullName>
    </recommendedName>
</protein>
<reference evidence="8" key="1">
    <citation type="journal article" date="2020" name="BMC Genomics">
        <title>Correction to: Identification and distribution of gene clusters required for synthesis of sphingolipid metabolism inhibitors in diverse species of the filamentous fungus Fusarium.</title>
        <authorList>
            <person name="Kim H.S."/>
            <person name="Lohmar J.M."/>
            <person name="Busman M."/>
            <person name="Brown D.W."/>
            <person name="Naumann T.A."/>
            <person name="Divon H.H."/>
            <person name="Lysoe E."/>
            <person name="Uhlig S."/>
            <person name="Proctor R.H."/>
        </authorList>
    </citation>
    <scope>NUCLEOTIDE SEQUENCE</scope>
    <source>
        <strain evidence="8">NRRL 20472</strain>
    </source>
</reference>
<name>A0A8H4U5R9_9HYPO</name>
<dbReference type="InterPro" id="IPR038765">
    <property type="entry name" value="Papain-like_cys_pep_sf"/>
</dbReference>
<feature type="compositionally biased region" description="Low complexity" evidence="6">
    <location>
        <begin position="51"/>
        <end position="64"/>
    </location>
</feature>
<feature type="coiled-coil region" evidence="5">
    <location>
        <begin position="625"/>
        <end position="666"/>
    </location>
</feature>
<keyword evidence="2" id="KW-0645">Protease</keyword>
<feature type="region of interest" description="Disordered" evidence="6">
    <location>
        <begin position="1"/>
        <end position="71"/>
    </location>
</feature>
<feature type="domain" description="Ubiquitin-like protease family profile" evidence="7">
    <location>
        <begin position="311"/>
        <end position="468"/>
    </location>
</feature>
<feature type="compositionally biased region" description="Polar residues" evidence="6">
    <location>
        <begin position="38"/>
        <end position="50"/>
    </location>
</feature>
<dbReference type="SUPFAM" id="SSF54001">
    <property type="entry name" value="Cysteine proteinases"/>
    <property type="match status" value="1"/>
</dbReference>
<feature type="coiled-coil region" evidence="5">
    <location>
        <begin position="531"/>
        <end position="565"/>
    </location>
</feature>
<reference evidence="8" key="2">
    <citation type="submission" date="2020-05" db="EMBL/GenBank/DDBJ databases">
        <authorList>
            <person name="Kim H.-S."/>
            <person name="Proctor R.H."/>
            <person name="Brown D.W."/>
        </authorList>
    </citation>
    <scope>NUCLEOTIDE SEQUENCE</scope>
    <source>
        <strain evidence="8">NRRL 20472</strain>
    </source>
</reference>
<dbReference type="OrthoDB" id="5085208at2759"/>
<evidence type="ECO:0000313" key="9">
    <source>
        <dbReference type="Proteomes" id="UP000622797"/>
    </source>
</evidence>
<dbReference type="Gene3D" id="3.40.395.10">
    <property type="entry name" value="Adenoviral Proteinase, Chain A"/>
    <property type="match status" value="1"/>
</dbReference>
<evidence type="ECO:0000256" key="6">
    <source>
        <dbReference type="SAM" id="MobiDB-lite"/>
    </source>
</evidence>
<feature type="compositionally biased region" description="Acidic residues" evidence="6">
    <location>
        <begin position="175"/>
        <end position="200"/>
    </location>
</feature>
<feature type="region of interest" description="Disordered" evidence="6">
    <location>
        <begin position="174"/>
        <end position="250"/>
    </location>
</feature>
<sequence length="694" mass="77739">MPRPSNPFTPAGANNHRPDQDFSARSNSDFPPARTPRPYSSSRITETPQRSSTTVNNTSSATASRVMDGRAADKANRQIEWLNQRWEGRGWLPEDVRRAQRNRGADHPSAVVVSHMVKITKLAQLKNVPLPCLWDDTSPQNYLRKGVMGGLHAPRLTGETAGFLYDDMKFKLGSDVDDTGESESSSDDDDDDDDDGDIEDQTPRASNALKLASDSAVKNCIDVTEEPRTPSNTTIKSDARYSTARPSTPAPLAHTLLDAKESRTASAPPQPSVAGPSYLDQCHAAHDLKRKREGDDSAIEGPSATKHCGSASFNAKKLQEQLTHDVKFTDDVLSFLTNIFVACHSSGMDQGKVRVADPLWFNIHDENGLPSAIQRFDQFNIFCFPIHHKNPTEHWSLGVVHITPGRMAFDHHDSAPDPNRYQAVKSRFQEWARYRGFRHDLAFKRMTCPRQKDSINCGVHVLACLRRELKNEPCPPTFNATEEKQSIIRFLKTADEGKHSGYHLDILREFKKLFVEEEQEKFFNELRNATSASLDANCKAAEMRRDDARDELKVAEEVLKTLLVKESTLIEARDRTIQALGIGDIDSAADTFQLDHPKKSIGMSQQEVLDSTISDVGFLIRHLRCNAANAAKQALEQHRQDVMEQMEVARKDIMRKKSELMQAEALVGRITLKRQMKQDIEGFSLMGPEIFNGN</sequence>
<dbReference type="InterPro" id="IPR044613">
    <property type="entry name" value="Nep1/2-like"/>
</dbReference>
<dbReference type="InterPro" id="IPR003653">
    <property type="entry name" value="Peptidase_C48_C"/>
</dbReference>
<dbReference type="PANTHER" id="PTHR46468">
    <property type="entry name" value="SENTRIN-SPECIFIC PROTEASE 8"/>
    <property type="match status" value="1"/>
</dbReference>
<keyword evidence="9" id="KW-1185">Reference proteome</keyword>
<comment type="similarity">
    <text evidence="1">Belongs to the peptidase C48 family.</text>
</comment>
<dbReference type="GO" id="GO:0006508">
    <property type="term" value="P:proteolysis"/>
    <property type="evidence" value="ECO:0007669"/>
    <property type="project" value="UniProtKB-KW"/>
</dbReference>
<evidence type="ECO:0000313" key="8">
    <source>
        <dbReference type="EMBL" id="KAF4970356.1"/>
    </source>
</evidence>
<dbReference type="PROSITE" id="PS50600">
    <property type="entry name" value="ULP_PROTEASE"/>
    <property type="match status" value="1"/>
</dbReference>
<comment type="caution">
    <text evidence="8">The sequence shown here is derived from an EMBL/GenBank/DDBJ whole genome shotgun (WGS) entry which is preliminary data.</text>
</comment>
<evidence type="ECO:0000259" key="7">
    <source>
        <dbReference type="PROSITE" id="PS50600"/>
    </source>
</evidence>
<dbReference type="PANTHER" id="PTHR46468:SF1">
    <property type="entry name" value="SENTRIN-SPECIFIC PROTEASE 8"/>
    <property type="match status" value="1"/>
</dbReference>
<keyword evidence="5" id="KW-0175">Coiled coil</keyword>
<evidence type="ECO:0000256" key="5">
    <source>
        <dbReference type="SAM" id="Coils"/>
    </source>
</evidence>
<dbReference type="GO" id="GO:0008234">
    <property type="term" value="F:cysteine-type peptidase activity"/>
    <property type="evidence" value="ECO:0007669"/>
    <property type="project" value="UniProtKB-KW"/>
</dbReference>
<gene>
    <name evidence="8" type="ORF">FSARC_2612</name>
</gene>
<dbReference type="EMBL" id="JABEXW010000127">
    <property type="protein sequence ID" value="KAF4970356.1"/>
    <property type="molecule type" value="Genomic_DNA"/>
</dbReference>
<keyword evidence="4" id="KW-0788">Thiol protease</keyword>
<evidence type="ECO:0000256" key="1">
    <source>
        <dbReference type="ARBA" id="ARBA00005234"/>
    </source>
</evidence>
<dbReference type="GO" id="GO:0019784">
    <property type="term" value="F:deNEDDylase activity"/>
    <property type="evidence" value="ECO:0007669"/>
    <property type="project" value="InterPro"/>
</dbReference>